<accession>A0A249K8P7</accession>
<dbReference type="AlphaFoldDB" id="A0A249K8P7"/>
<dbReference type="InterPro" id="IPR015424">
    <property type="entry name" value="PyrdxlP-dep_Trfase"/>
</dbReference>
<evidence type="ECO:0000313" key="2">
    <source>
        <dbReference type="EMBL" id="ASY13099.1"/>
    </source>
</evidence>
<evidence type="ECO:0000313" key="3">
    <source>
        <dbReference type="Proteomes" id="UP000217171"/>
    </source>
</evidence>
<organism evidence="2 3">
    <name type="scientific">Candidatus Nanopelagicus hibericus</name>
    <dbReference type="NCBI Taxonomy" id="1884915"/>
    <lineage>
        <taxon>Bacteria</taxon>
        <taxon>Bacillati</taxon>
        <taxon>Actinomycetota</taxon>
        <taxon>Actinomycetes</taxon>
        <taxon>Candidatus Nanopelagicales</taxon>
        <taxon>Candidatus Nanopelagicaceae</taxon>
        <taxon>Candidatus Nanopelagicus</taxon>
    </lineage>
</organism>
<feature type="domain" description="Aminotransferase class V" evidence="1">
    <location>
        <begin position="21"/>
        <end position="391"/>
    </location>
</feature>
<dbReference type="EMBL" id="CP016771">
    <property type="protein sequence ID" value="ASY13099.1"/>
    <property type="molecule type" value="Genomic_DNA"/>
</dbReference>
<gene>
    <name evidence="2" type="ORF">B1s21160_01865</name>
</gene>
<proteinExistence type="predicted"/>
<dbReference type="InterPro" id="IPR015421">
    <property type="entry name" value="PyrdxlP-dep_Trfase_major"/>
</dbReference>
<dbReference type="NCBIfam" id="TIGR01976">
    <property type="entry name" value="am_tr_V_VC1184"/>
    <property type="match status" value="1"/>
</dbReference>
<dbReference type="OrthoDB" id="7592443at2"/>
<sequence>MAYQVERIRKDFPSLNTGLAYFDGPGGTQTPKVVGDAIAKAITEPLSNQGVTTESEKNAESYVVEYRSAVADLLNCDPKGVVYGRSWTQLTYDFSRTLAKSWGVGDEIIVSQLDHDSNIRPWVQAAEAKGATVKWAKVNTQTSELDTSSVTDLLTPKTKFVAVTGASNTLGTKPDIKAIGKAVKANGSLFLVDGVHLTPHAVIDFKNMPADFYGFSSYKILGPHCASFVADPALLETLSNDKLLPSTMVVPARFEFGTLPYELMAGVSAAIDYVAALDDQAVGTRRERIVKSLTALEEYEQSLFVYMLNGLAKLPAITIYSKAKQHTPTAYFNFKGVVAADLYKFMASKKVNLPAANFYALEVSRALGLGDTGALRAGLAPYSTKDDVDRLILGLEEYLAKK</sequence>
<dbReference type="KEGG" id="nhi:B1s21160_01865"/>
<dbReference type="InterPro" id="IPR011340">
    <property type="entry name" value="Cys_dSase-rel"/>
</dbReference>
<dbReference type="Proteomes" id="UP000217171">
    <property type="component" value="Chromosome"/>
</dbReference>
<dbReference type="SUPFAM" id="SSF53383">
    <property type="entry name" value="PLP-dependent transferases"/>
    <property type="match status" value="1"/>
</dbReference>
<protein>
    <submittedName>
        <fullName evidence="2">Cysteine desulfurase-like protein</fullName>
    </submittedName>
</protein>
<dbReference type="RefSeq" id="WP_095672184.1">
    <property type="nucleotide sequence ID" value="NZ_CP016771.1"/>
</dbReference>
<keyword evidence="3" id="KW-1185">Reference proteome</keyword>
<dbReference type="PANTHER" id="PTHR43586">
    <property type="entry name" value="CYSTEINE DESULFURASE"/>
    <property type="match status" value="1"/>
</dbReference>
<dbReference type="Pfam" id="PF00266">
    <property type="entry name" value="Aminotran_5"/>
    <property type="match status" value="1"/>
</dbReference>
<dbReference type="InterPro" id="IPR000192">
    <property type="entry name" value="Aminotrans_V_dom"/>
</dbReference>
<dbReference type="Gene3D" id="3.90.1150.10">
    <property type="entry name" value="Aspartate Aminotransferase, domain 1"/>
    <property type="match status" value="1"/>
</dbReference>
<dbReference type="PANTHER" id="PTHR43586:SF21">
    <property type="entry name" value="PYRIDOXAL PHOSPHATE (PLP)-DEPENDENT ASPARTATE AMINOTRANSFERASE SUPERFAMILY"/>
    <property type="match status" value="1"/>
</dbReference>
<name>A0A249K8P7_9ACTN</name>
<dbReference type="Gene3D" id="3.40.640.10">
    <property type="entry name" value="Type I PLP-dependent aspartate aminotransferase-like (Major domain)"/>
    <property type="match status" value="1"/>
</dbReference>
<reference evidence="2 3" key="1">
    <citation type="submission" date="2016-07" db="EMBL/GenBank/DDBJ databases">
        <title>High microdiversification within the ubiquitous acI lineage of Actinobacteria.</title>
        <authorList>
            <person name="Neuenschwander S.M."/>
            <person name="Salcher M."/>
            <person name="Ghai R."/>
            <person name="Pernthaler J."/>
        </authorList>
    </citation>
    <scope>NUCLEOTIDE SEQUENCE [LARGE SCALE GENOMIC DNA]</scope>
    <source>
        <strain evidence="2">MMS-21-160</strain>
    </source>
</reference>
<evidence type="ECO:0000259" key="1">
    <source>
        <dbReference type="Pfam" id="PF00266"/>
    </source>
</evidence>
<dbReference type="InterPro" id="IPR015422">
    <property type="entry name" value="PyrdxlP-dep_Trfase_small"/>
</dbReference>